<reference evidence="2" key="1">
    <citation type="submission" date="2020-03" db="EMBL/GenBank/DDBJ databases">
        <title>Genome sequences of seven Enterobacteriaceae strains isolated from Canadian wastewater treatment facilities.</title>
        <authorList>
            <person name="Huang H."/>
            <person name="Chmara J.T."/>
            <person name="Duceppe M.-O."/>
        </authorList>
    </citation>
    <scope>NUCLEOTIDE SEQUENCE [LARGE SCALE GENOMIC DNA]</scope>
    <source>
        <strain evidence="2">Biosolid 3</strain>
    </source>
</reference>
<evidence type="ECO:0000313" key="1">
    <source>
        <dbReference type="EMBL" id="QKJ58774.1"/>
    </source>
</evidence>
<organism evidence="1 2">
    <name type="scientific">Serratia fonticola</name>
    <dbReference type="NCBI Taxonomy" id="47917"/>
    <lineage>
        <taxon>Bacteria</taxon>
        <taxon>Pseudomonadati</taxon>
        <taxon>Pseudomonadota</taxon>
        <taxon>Gammaproteobacteria</taxon>
        <taxon>Enterobacterales</taxon>
        <taxon>Yersiniaceae</taxon>
        <taxon>Serratia</taxon>
    </lineage>
</organism>
<gene>
    <name evidence="1" type="ORF">G9399_10865</name>
</gene>
<proteinExistence type="predicted"/>
<dbReference type="EMBL" id="CP054160">
    <property type="protein sequence ID" value="QKJ58774.1"/>
    <property type="molecule type" value="Genomic_DNA"/>
</dbReference>
<evidence type="ECO:0000313" key="2">
    <source>
        <dbReference type="Proteomes" id="UP000503464"/>
    </source>
</evidence>
<dbReference type="AlphaFoldDB" id="A0AAE7JT83"/>
<protein>
    <submittedName>
        <fullName evidence="1">Uncharacterized protein</fullName>
    </submittedName>
</protein>
<sequence>MSKIKITLEDAKAELRGAATGPGSQHWSYAPAVKALLNSHDELLVMLGEMKHRAEAAEHRLQQPVKLPAAESEEEQNYLDKVIEALNSAGVQIRYNCPRCNGLLDLTYRPNGAHYCHQQVKAEIK</sequence>
<name>A0AAE7JT83_SERFO</name>
<dbReference type="RefSeq" id="WP_173409114.1">
    <property type="nucleotide sequence ID" value="NZ_CP054160.3"/>
</dbReference>
<accession>A0AAE7JT83</accession>
<dbReference type="Proteomes" id="UP000503464">
    <property type="component" value="Chromosome"/>
</dbReference>